<feature type="compositionally biased region" description="Pro residues" evidence="1">
    <location>
        <begin position="136"/>
        <end position="152"/>
    </location>
</feature>
<organism evidence="3 4">
    <name type="scientific">Arsenicitalea aurantiaca</name>
    <dbReference type="NCBI Taxonomy" id="1783274"/>
    <lineage>
        <taxon>Bacteria</taxon>
        <taxon>Pseudomonadati</taxon>
        <taxon>Pseudomonadota</taxon>
        <taxon>Alphaproteobacteria</taxon>
        <taxon>Hyphomicrobiales</taxon>
        <taxon>Devosiaceae</taxon>
        <taxon>Arsenicitalea</taxon>
    </lineage>
</organism>
<gene>
    <name evidence="3" type="ORF">EMQ25_07515</name>
</gene>
<dbReference type="InterPro" id="IPR025557">
    <property type="entry name" value="DUF4282"/>
</dbReference>
<feature type="compositionally biased region" description="Acidic residues" evidence="1">
    <location>
        <begin position="117"/>
        <end position="126"/>
    </location>
</feature>
<feature type="compositionally biased region" description="Pro residues" evidence="1">
    <location>
        <begin position="158"/>
        <end position="179"/>
    </location>
</feature>
<protein>
    <submittedName>
        <fullName evidence="3">DUF4282 domain-containing protein</fullName>
    </submittedName>
</protein>
<dbReference type="RefSeq" id="WP_127187923.1">
    <property type="nucleotide sequence ID" value="NZ_RZNJ01000002.1"/>
</dbReference>
<proteinExistence type="predicted"/>
<keyword evidence="2" id="KW-1133">Transmembrane helix</keyword>
<reference evidence="3 4" key="1">
    <citation type="journal article" date="2016" name="Int. J. Syst. Evol. Microbiol.">
        <title>Arsenicitalea aurantiaca gen. nov., sp. nov., a new member of the family Hyphomicrobiaceae, isolated from high-arsenic sediment.</title>
        <authorList>
            <person name="Mu Y."/>
            <person name="Zhou L."/>
            <person name="Zeng X.C."/>
            <person name="Liu L."/>
            <person name="Pan Y."/>
            <person name="Chen X."/>
            <person name="Wang J."/>
            <person name="Li S."/>
            <person name="Li W.J."/>
            <person name="Wang Y."/>
        </authorList>
    </citation>
    <scope>NUCLEOTIDE SEQUENCE [LARGE SCALE GENOMIC DNA]</scope>
    <source>
        <strain evidence="3 4">42-50</strain>
    </source>
</reference>
<keyword evidence="2" id="KW-0812">Transmembrane</keyword>
<keyword evidence="4" id="KW-1185">Reference proteome</keyword>
<evidence type="ECO:0000313" key="3">
    <source>
        <dbReference type="EMBL" id="RUT32966.1"/>
    </source>
</evidence>
<evidence type="ECO:0000256" key="2">
    <source>
        <dbReference type="SAM" id="Phobius"/>
    </source>
</evidence>
<evidence type="ECO:0000256" key="1">
    <source>
        <dbReference type="SAM" id="MobiDB-lite"/>
    </source>
</evidence>
<comment type="caution">
    <text evidence="3">The sequence shown here is derived from an EMBL/GenBank/DDBJ whole genome shotgun (WGS) entry which is preliminary data.</text>
</comment>
<name>A0A433XFX2_9HYPH</name>
<dbReference type="EMBL" id="RZNJ01000002">
    <property type="protein sequence ID" value="RUT32966.1"/>
    <property type="molecule type" value="Genomic_DNA"/>
</dbReference>
<feature type="region of interest" description="Disordered" evidence="1">
    <location>
        <begin position="115"/>
        <end position="204"/>
    </location>
</feature>
<dbReference type="OrthoDB" id="7949883at2"/>
<accession>A0A433XFX2</accession>
<keyword evidence="2" id="KW-0472">Membrane</keyword>
<feature type="transmembrane region" description="Helical" evidence="2">
    <location>
        <begin position="59"/>
        <end position="79"/>
    </location>
</feature>
<feature type="compositionally biased region" description="Basic residues" evidence="1">
    <location>
        <begin position="184"/>
        <end position="195"/>
    </location>
</feature>
<dbReference type="Proteomes" id="UP000281547">
    <property type="component" value="Unassembled WGS sequence"/>
</dbReference>
<dbReference type="AlphaFoldDB" id="A0A433XFX2"/>
<evidence type="ECO:0000313" key="4">
    <source>
        <dbReference type="Proteomes" id="UP000281547"/>
    </source>
</evidence>
<dbReference type="Pfam" id="PF14110">
    <property type="entry name" value="DUF4282"/>
    <property type="match status" value="1"/>
</dbReference>
<sequence length="204" mass="22104">MTINDLRKLFTGTTLFRLDIRIARRLMPILYALGLAGLLLWAVRHFFSSFALGFDDGLWGILEIAVFGLLGVVALRVACEALLIYFRGHEEPVEDPLRGRVPTSLLEEVREAIRDLADEEEDEEDGYFVPSSTPSPTMPPPPPAAAMPPARPVTPTAPATPIPPAPPAAKPAPVAAPEPTPRKTPIRRTAKRTPKPKSGTSGES</sequence>
<feature type="transmembrane region" description="Helical" evidence="2">
    <location>
        <begin position="26"/>
        <end position="47"/>
    </location>
</feature>